<protein>
    <submittedName>
        <fullName evidence="6">MurR/RpiR family transcriptional regulator</fullName>
    </submittedName>
</protein>
<dbReference type="InterPro" id="IPR046348">
    <property type="entry name" value="SIS_dom_sf"/>
</dbReference>
<dbReference type="PROSITE" id="PS51071">
    <property type="entry name" value="HTH_RPIR"/>
    <property type="match status" value="1"/>
</dbReference>
<keyword evidence="2" id="KW-0238">DNA-binding</keyword>
<dbReference type="InterPro" id="IPR047640">
    <property type="entry name" value="RpiR-like"/>
</dbReference>
<reference evidence="7" key="1">
    <citation type="journal article" date="2019" name="Int. J. Syst. Evol. Microbiol.">
        <title>The Global Catalogue of Microorganisms (GCM) 10K type strain sequencing project: providing services to taxonomists for standard genome sequencing and annotation.</title>
        <authorList>
            <consortium name="The Broad Institute Genomics Platform"/>
            <consortium name="The Broad Institute Genome Sequencing Center for Infectious Disease"/>
            <person name="Wu L."/>
            <person name="Ma J."/>
        </authorList>
    </citation>
    <scope>NUCLEOTIDE SEQUENCE [LARGE SCALE GENOMIC DNA]</scope>
    <source>
        <strain evidence="7">CGMCC 1.16306</strain>
    </source>
</reference>
<dbReference type="PANTHER" id="PTHR30514">
    <property type="entry name" value="GLUCOKINASE"/>
    <property type="match status" value="1"/>
</dbReference>
<keyword evidence="3" id="KW-0804">Transcription</keyword>
<dbReference type="EMBL" id="JBHSFW010000019">
    <property type="protein sequence ID" value="MFC4620285.1"/>
    <property type="molecule type" value="Genomic_DNA"/>
</dbReference>
<evidence type="ECO:0000259" key="4">
    <source>
        <dbReference type="PROSITE" id="PS51071"/>
    </source>
</evidence>
<sequence length="285" mass="32116">MGVDKGMQKIIQDTYKSLSKSEQKVASYIIDNITDVPTLRIDQLAERSGTSNATITRFCKSLGFSKFADFKMALYRHVAMEQMNIRDISSLKTNDHFMDIFNKISHINISAIKETALTLNRDDIEKAIDTLLKARKIIFFGVGGSQSVVLDAYYKFSKTPLTVQMSGEFHGMLPLALNMNERDVLILISSSGETKDVLEILEIANRNHVTSIVITPQKKSKLNKQASLHLAVPDYEQDERLGNMSTRIAQLNVIDALYANVVFKLGEEALQKVIDIRKMAVQLRR</sequence>
<dbReference type="CDD" id="cd05013">
    <property type="entry name" value="SIS_RpiR"/>
    <property type="match status" value="1"/>
</dbReference>
<evidence type="ECO:0000313" key="7">
    <source>
        <dbReference type="Proteomes" id="UP001596022"/>
    </source>
</evidence>
<dbReference type="InterPro" id="IPR000281">
    <property type="entry name" value="HTH_RpiR"/>
</dbReference>
<dbReference type="Gene3D" id="3.40.50.10490">
    <property type="entry name" value="Glucose-6-phosphate isomerase like protein, domain 1"/>
    <property type="match status" value="1"/>
</dbReference>
<dbReference type="SUPFAM" id="SSF46689">
    <property type="entry name" value="Homeodomain-like"/>
    <property type="match status" value="1"/>
</dbReference>
<name>A0ABV9GUH6_9BACL</name>
<gene>
    <name evidence="6" type="ORF">ACFO4N_16405</name>
</gene>
<dbReference type="InterPro" id="IPR036388">
    <property type="entry name" value="WH-like_DNA-bd_sf"/>
</dbReference>
<dbReference type="InterPro" id="IPR001347">
    <property type="entry name" value="SIS_dom"/>
</dbReference>
<dbReference type="Gene3D" id="1.10.10.10">
    <property type="entry name" value="Winged helix-like DNA-binding domain superfamily/Winged helix DNA-binding domain"/>
    <property type="match status" value="1"/>
</dbReference>
<evidence type="ECO:0000256" key="1">
    <source>
        <dbReference type="ARBA" id="ARBA00023015"/>
    </source>
</evidence>
<dbReference type="Pfam" id="PF01418">
    <property type="entry name" value="HTH_6"/>
    <property type="match status" value="1"/>
</dbReference>
<evidence type="ECO:0000259" key="5">
    <source>
        <dbReference type="PROSITE" id="PS51464"/>
    </source>
</evidence>
<dbReference type="PANTHER" id="PTHR30514:SF1">
    <property type="entry name" value="HTH-TYPE TRANSCRIPTIONAL REGULATOR HEXR-RELATED"/>
    <property type="match status" value="1"/>
</dbReference>
<dbReference type="RefSeq" id="WP_376847398.1">
    <property type="nucleotide sequence ID" value="NZ_JBHSFW010000019.1"/>
</dbReference>
<dbReference type="InterPro" id="IPR035472">
    <property type="entry name" value="RpiR-like_SIS"/>
</dbReference>
<dbReference type="InterPro" id="IPR009057">
    <property type="entry name" value="Homeodomain-like_sf"/>
</dbReference>
<dbReference type="SUPFAM" id="SSF53697">
    <property type="entry name" value="SIS domain"/>
    <property type="match status" value="1"/>
</dbReference>
<keyword evidence="7" id="KW-1185">Reference proteome</keyword>
<evidence type="ECO:0000313" key="6">
    <source>
        <dbReference type="EMBL" id="MFC4620285.1"/>
    </source>
</evidence>
<evidence type="ECO:0000256" key="3">
    <source>
        <dbReference type="ARBA" id="ARBA00023163"/>
    </source>
</evidence>
<dbReference type="Pfam" id="PF01380">
    <property type="entry name" value="SIS"/>
    <property type="match status" value="1"/>
</dbReference>
<comment type="caution">
    <text evidence="6">The sequence shown here is derived from an EMBL/GenBank/DDBJ whole genome shotgun (WGS) entry which is preliminary data.</text>
</comment>
<feature type="domain" description="SIS" evidence="5">
    <location>
        <begin position="127"/>
        <end position="267"/>
    </location>
</feature>
<organism evidence="6 7">
    <name type="scientific">Camelliibacillus cellulosilyticus</name>
    <dbReference type="NCBI Taxonomy" id="2174486"/>
    <lineage>
        <taxon>Bacteria</taxon>
        <taxon>Bacillati</taxon>
        <taxon>Bacillota</taxon>
        <taxon>Bacilli</taxon>
        <taxon>Bacillales</taxon>
        <taxon>Sporolactobacillaceae</taxon>
        <taxon>Camelliibacillus</taxon>
    </lineage>
</organism>
<feature type="domain" description="HTH rpiR-type" evidence="4">
    <location>
        <begin position="5"/>
        <end position="81"/>
    </location>
</feature>
<proteinExistence type="predicted"/>
<evidence type="ECO:0000256" key="2">
    <source>
        <dbReference type="ARBA" id="ARBA00023125"/>
    </source>
</evidence>
<dbReference type="PROSITE" id="PS51464">
    <property type="entry name" value="SIS"/>
    <property type="match status" value="1"/>
</dbReference>
<keyword evidence="1" id="KW-0805">Transcription regulation</keyword>
<accession>A0ABV9GUH6</accession>
<dbReference type="Proteomes" id="UP001596022">
    <property type="component" value="Unassembled WGS sequence"/>
</dbReference>